<evidence type="ECO:0000259" key="5">
    <source>
        <dbReference type="PROSITE" id="PS50045"/>
    </source>
</evidence>
<name>A0A0B0EL06_9BACT</name>
<proteinExistence type="predicted"/>
<dbReference type="InterPro" id="IPR058031">
    <property type="entry name" value="AAA_lid_NorR"/>
</dbReference>
<feature type="domain" description="Sigma-54 factor interaction" evidence="5">
    <location>
        <begin position="1"/>
        <end position="21"/>
    </location>
</feature>
<keyword evidence="3" id="KW-0805">Transcription regulation</keyword>
<dbReference type="AlphaFoldDB" id="A0A0B0EL06"/>
<keyword evidence="4" id="KW-0804">Transcription</keyword>
<evidence type="ECO:0000313" key="6">
    <source>
        <dbReference type="EMBL" id="KHE91803.1"/>
    </source>
</evidence>
<evidence type="ECO:0000256" key="4">
    <source>
        <dbReference type="ARBA" id="ARBA00023163"/>
    </source>
</evidence>
<evidence type="ECO:0000256" key="2">
    <source>
        <dbReference type="ARBA" id="ARBA00022840"/>
    </source>
</evidence>
<dbReference type="InterPro" id="IPR009057">
    <property type="entry name" value="Homeodomain-like_sf"/>
</dbReference>
<evidence type="ECO:0000256" key="1">
    <source>
        <dbReference type="ARBA" id="ARBA00022741"/>
    </source>
</evidence>
<evidence type="ECO:0000313" key="7">
    <source>
        <dbReference type="Proteomes" id="UP000030652"/>
    </source>
</evidence>
<dbReference type="PROSITE" id="PS50045">
    <property type="entry name" value="SIGMA54_INTERACT_4"/>
    <property type="match status" value="1"/>
</dbReference>
<dbReference type="GO" id="GO:0006355">
    <property type="term" value="P:regulation of DNA-templated transcription"/>
    <property type="evidence" value="ECO:0007669"/>
    <property type="project" value="InterPro"/>
</dbReference>
<keyword evidence="1" id="KW-0547">Nucleotide-binding</keyword>
<dbReference type="Proteomes" id="UP000030652">
    <property type="component" value="Unassembled WGS sequence"/>
</dbReference>
<reference evidence="6 7" key="1">
    <citation type="submission" date="2014-10" db="EMBL/GenBank/DDBJ databases">
        <title>Draft genome of anammox bacterium scalindua brodae, obtained using differential coverage binning of sequence data from two enrichment reactors.</title>
        <authorList>
            <person name="Speth D.R."/>
            <person name="Russ L."/>
            <person name="Kartal B."/>
            <person name="Op den Camp H.J."/>
            <person name="Dutilh B.E."/>
            <person name="Jetten M.S."/>
        </authorList>
    </citation>
    <scope>NUCLEOTIDE SEQUENCE [LARGE SCALE GENOMIC DNA]</scope>
    <source>
        <strain evidence="6">RU1</strain>
    </source>
</reference>
<gene>
    <name evidence="6" type="ORF">SCABRO_02442</name>
</gene>
<dbReference type="Pfam" id="PF02954">
    <property type="entry name" value="HTH_8"/>
    <property type="match status" value="1"/>
</dbReference>
<accession>A0A0B0EL06</accession>
<dbReference type="EMBL" id="JRYO01000174">
    <property type="protein sequence ID" value="KHE91803.1"/>
    <property type="molecule type" value="Genomic_DNA"/>
</dbReference>
<dbReference type="PRINTS" id="PR01590">
    <property type="entry name" value="HTHFIS"/>
</dbReference>
<dbReference type="InterPro" id="IPR002078">
    <property type="entry name" value="Sigma_54_int"/>
</dbReference>
<dbReference type="PANTHER" id="PTHR32071">
    <property type="entry name" value="TRANSCRIPTIONAL REGULATORY PROTEIN"/>
    <property type="match status" value="1"/>
</dbReference>
<dbReference type="SUPFAM" id="SSF46689">
    <property type="entry name" value="Homeodomain-like"/>
    <property type="match status" value="1"/>
</dbReference>
<sequence length="95" mass="11327">MHHKWPGNVRELYNTMEYAFITCDNTVITIDNLPSDFENTRARDRRRIETGKIIDRQQIVQALEKAGWNKSKAARLLGIHRVTIYKMMKKFYIKE</sequence>
<dbReference type="InterPro" id="IPR025944">
    <property type="entry name" value="Sigma_54_int_dom_CS"/>
</dbReference>
<evidence type="ECO:0000256" key="3">
    <source>
        <dbReference type="ARBA" id="ARBA00023015"/>
    </source>
</evidence>
<dbReference type="GO" id="GO:0043565">
    <property type="term" value="F:sequence-specific DNA binding"/>
    <property type="evidence" value="ECO:0007669"/>
    <property type="project" value="InterPro"/>
</dbReference>
<organism evidence="6 7">
    <name type="scientific">Candidatus Scalindua brodae</name>
    <dbReference type="NCBI Taxonomy" id="237368"/>
    <lineage>
        <taxon>Bacteria</taxon>
        <taxon>Pseudomonadati</taxon>
        <taxon>Planctomycetota</taxon>
        <taxon>Candidatus Brocadiia</taxon>
        <taxon>Candidatus Brocadiales</taxon>
        <taxon>Candidatus Scalinduaceae</taxon>
        <taxon>Candidatus Scalindua</taxon>
    </lineage>
</organism>
<dbReference type="Gene3D" id="1.10.10.60">
    <property type="entry name" value="Homeodomain-like"/>
    <property type="match status" value="1"/>
</dbReference>
<dbReference type="PROSITE" id="PS00688">
    <property type="entry name" value="SIGMA54_INTERACT_3"/>
    <property type="match status" value="1"/>
</dbReference>
<comment type="caution">
    <text evidence="6">The sequence shown here is derived from an EMBL/GenBank/DDBJ whole genome shotgun (WGS) entry which is preliminary data.</text>
</comment>
<keyword evidence="2" id="KW-0067">ATP-binding</keyword>
<dbReference type="InterPro" id="IPR002197">
    <property type="entry name" value="HTH_Fis"/>
</dbReference>
<dbReference type="GO" id="GO:0005524">
    <property type="term" value="F:ATP binding"/>
    <property type="evidence" value="ECO:0007669"/>
    <property type="project" value="UniProtKB-KW"/>
</dbReference>
<protein>
    <submittedName>
        <fullName evidence="6">Transcriptional regulator</fullName>
    </submittedName>
</protein>
<dbReference type="eggNOG" id="COG3829">
    <property type="taxonomic scope" value="Bacteria"/>
</dbReference>
<dbReference type="PANTHER" id="PTHR32071:SF113">
    <property type="entry name" value="ALGINATE BIOSYNTHESIS TRANSCRIPTIONAL REGULATORY PROTEIN ALGB"/>
    <property type="match status" value="1"/>
</dbReference>
<dbReference type="Pfam" id="PF25601">
    <property type="entry name" value="AAA_lid_14"/>
    <property type="match status" value="1"/>
</dbReference>
<dbReference type="Gene3D" id="1.10.8.60">
    <property type="match status" value="1"/>
</dbReference>